<name>A0ABT1CZJ9_9PROT</name>
<evidence type="ECO:0000313" key="1">
    <source>
        <dbReference type="EMBL" id="MCO6414842.1"/>
    </source>
</evidence>
<protein>
    <submittedName>
        <fullName evidence="1">IS481 family transposase</fullName>
    </submittedName>
</protein>
<accession>A0ABT1CZJ9</accession>
<keyword evidence="3" id="KW-1185">Reference proteome</keyword>
<evidence type="ECO:0000313" key="3">
    <source>
        <dbReference type="Proteomes" id="UP001523392"/>
    </source>
</evidence>
<dbReference type="Proteomes" id="UP001523392">
    <property type="component" value="Unassembled WGS sequence"/>
</dbReference>
<sequence length="48" mass="5674">LFLNAYNYARRLKTLKGLTPYEFICRSWATEPHRFTADPHHQMPGPNI</sequence>
<dbReference type="EMBL" id="JAFIRR010000124">
    <property type="protein sequence ID" value="MCO6418313.1"/>
    <property type="molecule type" value="Genomic_DNA"/>
</dbReference>
<proteinExistence type="predicted"/>
<evidence type="ECO:0000313" key="2">
    <source>
        <dbReference type="EMBL" id="MCO6418313.1"/>
    </source>
</evidence>
<comment type="caution">
    <text evidence="1">The sequence shown here is derived from an EMBL/GenBank/DDBJ whole genome shotgun (WGS) entry which is preliminary data.</text>
</comment>
<reference evidence="1 3" key="1">
    <citation type="submission" date="2021-12" db="EMBL/GenBank/DDBJ databases">
        <title>Siccirubricoccus leaddurans sp. nov., a high concentration Zn2+ tolerance bacterium.</title>
        <authorList>
            <person name="Cao Y."/>
        </authorList>
    </citation>
    <scope>NUCLEOTIDE SEQUENCE [LARGE SCALE GENOMIC DNA]</scope>
    <source>
        <strain evidence="1 3">KC 17139</strain>
    </source>
</reference>
<gene>
    <name evidence="1" type="ORF">JYK14_01445</name>
    <name evidence="2" type="ORF">JYK14_19395</name>
</gene>
<dbReference type="EMBL" id="JAFIRR010000009">
    <property type="protein sequence ID" value="MCO6414842.1"/>
    <property type="molecule type" value="Genomic_DNA"/>
</dbReference>
<organism evidence="1 3">
    <name type="scientific">Siccirubricoccus soli</name>
    <dbReference type="NCBI Taxonomy" id="2899147"/>
    <lineage>
        <taxon>Bacteria</taxon>
        <taxon>Pseudomonadati</taxon>
        <taxon>Pseudomonadota</taxon>
        <taxon>Alphaproteobacteria</taxon>
        <taxon>Acetobacterales</taxon>
        <taxon>Roseomonadaceae</taxon>
        <taxon>Siccirubricoccus</taxon>
    </lineage>
</organism>
<feature type="non-terminal residue" evidence="1">
    <location>
        <position position="1"/>
    </location>
</feature>